<reference evidence="1 3" key="1">
    <citation type="journal article" date="2008" name="Science">
        <title>The Physcomitrella genome reveals evolutionary insights into the conquest of land by plants.</title>
        <authorList>
            <person name="Rensing S."/>
            <person name="Lang D."/>
            <person name="Zimmer A."/>
            <person name="Terry A."/>
            <person name="Salamov A."/>
            <person name="Shapiro H."/>
            <person name="Nishiyama T."/>
            <person name="Perroud P.-F."/>
            <person name="Lindquist E."/>
            <person name="Kamisugi Y."/>
            <person name="Tanahashi T."/>
            <person name="Sakakibara K."/>
            <person name="Fujita T."/>
            <person name="Oishi K."/>
            <person name="Shin-I T."/>
            <person name="Kuroki Y."/>
            <person name="Toyoda A."/>
            <person name="Suzuki Y."/>
            <person name="Hashimoto A."/>
            <person name="Yamaguchi K."/>
            <person name="Sugano A."/>
            <person name="Kohara Y."/>
            <person name="Fujiyama A."/>
            <person name="Anterola A."/>
            <person name="Aoki S."/>
            <person name="Ashton N."/>
            <person name="Barbazuk W.B."/>
            <person name="Barker E."/>
            <person name="Bennetzen J."/>
            <person name="Bezanilla M."/>
            <person name="Blankenship R."/>
            <person name="Cho S.H."/>
            <person name="Dutcher S."/>
            <person name="Estelle M."/>
            <person name="Fawcett J.A."/>
            <person name="Gundlach H."/>
            <person name="Hanada K."/>
            <person name="Heyl A."/>
            <person name="Hicks K.A."/>
            <person name="Hugh J."/>
            <person name="Lohr M."/>
            <person name="Mayer K."/>
            <person name="Melkozernov A."/>
            <person name="Murata T."/>
            <person name="Nelson D."/>
            <person name="Pils B."/>
            <person name="Prigge M."/>
            <person name="Reiss B."/>
            <person name="Renner T."/>
            <person name="Rombauts S."/>
            <person name="Rushton P."/>
            <person name="Sanderfoot A."/>
            <person name="Schween G."/>
            <person name="Shiu S.-H."/>
            <person name="Stueber K."/>
            <person name="Theodoulou F.L."/>
            <person name="Tu H."/>
            <person name="Van de Peer Y."/>
            <person name="Verrier P.J."/>
            <person name="Waters E."/>
            <person name="Wood A."/>
            <person name="Yang L."/>
            <person name="Cove D."/>
            <person name="Cuming A."/>
            <person name="Hasebe M."/>
            <person name="Lucas S."/>
            <person name="Mishler D.B."/>
            <person name="Reski R."/>
            <person name="Grigoriev I."/>
            <person name="Quatrano R.S."/>
            <person name="Boore J.L."/>
        </authorList>
    </citation>
    <scope>NUCLEOTIDE SEQUENCE [LARGE SCALE GENOMIC DNA]</scope>
    <source>
        <strain evidence="2 3">cv. Gransden 2004</strain>
    </source>
</reference>
<evidence type="ECO:0008006" key="4">
    <source>
        <dbReference type="Google" id="ProtNLM"/>
    </source>
</evidence>
<proteinExistence type="predicted"/>
<dbReference type="AlphaFoldDB" id="A0A2K1J468"/>
<gene>
    <name evidence="1" type="ORF">PHYPA_022151</name>
</gene>
<reference evidence="2" key="3">
    <citation type="submission" date="2020-12" db="UniProtKB">
        <authorList>
            <consortium name="EnsemblPlants"/>
        </authorList>
    </citation>
    <scope>IDENTIFICATION</scope>
</reference>
<protein>
    <recommendedName>
        <fullName evidence="4">MULE transposase domain-containing protein</fullName>
    </recommendedName>
</protein>
<name>A0A2K1J468_PHYPA</name>
<dbReference type="InParanoid" id="A0A2K1J468"/>
<dbReference type="EnsemblPlants" id="Pp3c17_15950V3.1">
    <property type="protein sequence ID" value="Pp3c17_15950V3.1"/>
    <property type="gene ID" value="Pp3c17_15950"/>
</dbReference>
<evidence type="ECO:0000313" key="3">
    <source>
        <dbReference type="Proteomes" id="UP000006727"/>
    </source>
</evidence>
<sequence>MKNKLEHTPQYRIVDIQKDNEDITYLKRKYCGVFIGTKIIKGEEQLFPIAFNIVNAENDDSWL</sequence>
<accession>A0A2K1J468</accession>
<dbReference type="Gramene" id="Pp3c17_15950V3.1">
    <property type="protein sequence ID" value="Pp3c17_15950V3.1"/>
    <property type="gene ID" value="Pp3c17_15950"/>
</dbReference>
<dbReference type="Proteomes" id="UP000006727">
    <property type="component" value="Chromosome 17"/>
</dbReference>
<evidence type="ECO:0000313" key="1">
    <source>
        <dbReference type="EMBL" id="PNR36300.1"/>
    </source>
</evidence>
<organism evidence="1">
    <name type="scientific">Physcomitrium patens</name>
    <name type="common">Spreading-leaved earth moss</name>
    <name type="synonym">Physcomitrella patens</name>
    <dbReference type="NCBI Taxonomy" id="3218"/>
    <lineage>
        <taxon>Eukaryota</taxon>
        <taxon>Viridiplantae</taxon>
        <taxon>Streptophyta</taxon>
        <taxon>Embryophyta</taxon>
        <taxon>Bryophyta</taxon>
        <taxon>Bryophytina</taxon>
        <taxon>Bryopsida</taxon>
        <taxon>Funariidae</taxon>
        <taxon>Funariales</taxon>
        <taxon>Funariaceae</taxon>
        <taxon>Physcomitrium</taxon>
    </lineage>
</organism>
<evidence type="ECO:0000313" key="2">
    <source>
        <dbReference type="EnsemblPlants" id="Pp3c17_15950V3.1"/>
    </source>
</evidence>
<keyword evidence="3" id="KW-1185">Reference proteome</keyword>
<dbReference type="EMBL" id="ABEU02000017">
    <property type="protein sequence ID" value="PNR36300.1"/>
    <property type="molecule type" value="Genomic_DNA"/>
</dbReference>
<reference evidence="1 3" key="2">
    <citation type="journal article" date="2018" name="Plant J.">
        <title>The Physcomitrella patens chromosome-scale assembly reveals moss genome structure and evolution.</title>
        <authorList>
            <person name="Lang D."/>
            <person name="Ullrich K.K."/>
            <person name="Murat F."/>
            <person name="Fuchs J."/>
            <person name="Jenkins J."/>
            <person name="Haas F.B."/>
            <person name="Piednoel M."/>
            <person name="Gundlach H."/>
            <person name="Van Bel M."/>
            <person name="Meyberg R."/>
            <person name="Vives C."/>
            <person name="Morata J."/>
            <person name="Symeonidi A."/>
            <person name="Hiss M."/>
            <person name="Muchero W."/>
            <person name="Kamisugi Y."/>
            <person name="Saleh O."/>
            <person name="Blanc G."/>
            <person name="Decker E.L."/>
            <person name="van Gessel N."/>
            <person name="Grimwood J."/>
            <person name="Hayes R.D."/>
            <person name="Graham S.W."/>
            <person name="Gunter L.E."/>
            <person name="McDaniel S.F."/>
            <person name="Hoernstein S.N.W."/>
            <person name="Larsson A."/>
            <person name="Li F.W."/>
            <person name="Perroud P.F."/>
            <person name="Phillips J."/>
            <person name="Ranjan P."/>
            <person name="Rokshar D.S."/>
            <person name="Rothfels C.J."/>
            <person name="Schneider L."/>
            <person name="Shu S."/>
            <person name="Stevenson D.W."/>
            <person name="Thummler F."/>
            <person name="Tillich M."/>
            <person name="Villarreal Aguilar J.C."/>
            <person name="Widiez T."/>
            <person name="Wong G.K."/>
            <person name="Wymore A."/>
            <person name="Zhang Y."/>
            <person name="Zimmer A.D."/>
            <person name="Quatrano R.S."/>
            <person name="Mayer K.F.X."/>
            <person name="Goodstein D."/>
            <person name="Casacuberta J.M."/>
            <person name="Vandepoele K."/>
            <person name="Reski R."/>
            <person name="Cuming A.C."/>
            <person name="Tuskan G.A."/>
            <person name="Maumus F."/>
            <person name="Salse J."/>
            <person name="Schmutz J."/>
            <person name="Rensing S.A."/>
        </authorList>
    </citation>
    <scope>NUCLEOTIDE SEQUENCE [LARGE SCALE GENOMIC DNA]</scope>
    <source>
        <strain evidence="2 3">cv. Gransden 2004</strain>
    </source>
</reference>